<dbReference type="Pfam" id="PF04193">
    <property type="entry name" value="PQ-loop"/>
    <property type="match status" value="1"/>
</dbReference>
<dbReference type="GO" id="GO:0016020">
    <property type="term" value="C:membrane"/>
    <property type="evidence" value="ECO:0007669"/>
    <property type="project" value="UniProtKB-SubCell"/>
</dbReference>
<comment type="subcellular location">
    <subcellularLocation>
        <location evidence="1">Membrane</location>
        <topology evidence="1">Multi-pass membrane protein</topology>
    </subcellularLocation>
</comment>
<dbReference type="SMART" id="SM00679">
    <property type="entry name" value="CTNS"/>
    <property type="match status" value="2"/>
</dbReference>
<dbReference type="PANTHER" id="PTHR16201">
    <property type="entry name" value="SEVEN TRANSMEMBRANE PROTEIN 1-RELATED"/>
    <property type="match status" value="1"/>
</dbReference>
<gene>
    <name evidence="7" type="ORF">L207DRAFT_519845</name>
</gene>
<name>A0A2J6QWV5_HYAVF</name>
<keyword evidence="2 6" id="KW-0812">Transmembrane</keyword>
<sequence length="299" mass="33443">MAPQTSIPVAANVLGTIGTGFWCVQLVPQIWTNYRAKKTDGLPGIMMFLWAVCAVPFGAYSIAQNFNIPIQVQPQVFGTLCLVSWAQTLIYHDRWPAWKASSIAGAIWLVLCGAEAALILTLKPLYDRGINFPMIILGVIASILLAVGLLPPYIEIYKRRGRVIGINWIFLTIDWMGAFFSLMALVAQNTFDILGGILYILCVFIEGGIFISHLIWRFRTRKIRAQAKAEEKTFDDIAEERRRENVEFQFAEREVKLPFFRSKPGGPGPMEAGNMKEAPSKTRSSLENAVEMQPGELKS</sequence>
<evidence type="ECO:0000256" key="2">
    <source>
        <dbReference type="ARBA" id="ARBA00022692"/>
    </source>
</evidence>
<dbReference type="AlphaFoldDB" id="A0A2J6QWV5"/>
<evidence type="ECO:0000256" key="3">
    <source>
        <dbReference type="ARBA" id="ARBA00022989"/>
    </source>
</evidence>
<feature type="transmembrane region" description="Helical" evidence="6">
    <location>
        <begin position="193"/>
        <end position="216"/>
    </location>
</feature>
<organism evidence="7 8">
    <name type="scientific">Hyaloscypha variabilis (strain UAMH 11265 / GT02V1 / F)</name>
    <name type="common">Meliniomyces variabilis</name>
    <dbReference type="NCBI Taxonomy" id="1149755"/>
    <lineage>
        <taxon>Eukaryota</taxon>
        <taxon>Fungi</taxon>
        <taxon>Dikarya</taxon>
        <taxon>Ascomycota</taxon>
        <taxon>Pezizomycotina</taxon>
        <taxon>Leotiomycetes</taxon>
        <taxon>Helotiales</taxon>
        <taxon>Hyaloscyphaceae</taxon>
        <taxon>Hyaloscypha</taxon>
        <taxon>Hyaloscypha variabilis</taxon>
    </lineage>
</organism>
<feature type="transmembrane region" description="Helical" evidence="6">
    <location>
        <begin position="134"/>
        <end position="154"/>
    </location>
</feature>
<evidence type="ECO:0000256" key="1">
    <source>
        <dbReference type="ARBA" id="ARBA00004141"/>
    </source>
</evidence>
<keyword evidence="4 6" id="KW-0472">Membrane</keyword>
<feature type="transmembrane region" description="Helical" evidence="6">
    <location>
        <begin position="103"/>
        <end position="122"/>
    </location>
</feature>
<keyword evidence="3 6" id="KW-1133">Transmembrane helix</keyword>
<feature type="transmembrane region" description="Helical" evidence="6">
    <location>
        <begin position="45"/>
        <end position="63"/>
    </location>
</feature>
<feature type="region of interest" description="Disordered" evidence="5">
    <location>
        <begin position="259"/>
        <end position="299"/>
    </location>
</feature>
<evidence type="ECO:0000313" key="8">
    <source>
        <dbReference type="Proteomes" id="UP000235786"/>
    </source>
</evidence>
<dbReference type="OrthoDB" id="407617at2759"/>
<dbReference type="Gene3D" id="1.20.1280.290">
    <property type="match status" value="1"/>
</dbReference>
<dbReference type="InterPro" id="IPR051415">
    <property type="entry name" value="LAAT-1"/>
</dbReference>
<accession>A0A2J6QWV5</accession>
<feature type="transmembrane region" description="Helical" evidence="6">
    <location>
        <begin position="6"/>
        <end position="24"/>
    </location>
</feature>
<proteinExistence type="predicted"/>
<evidence type="ECO:0000256" key="6">
    <source>
        <dbReference type="SAM" id="Phobius"/>
    </source>
</evidence>
<dbReference type="InterPro" id="IPR006603">
    <property type="entry name" value="PQ-loop_rpt"/>
</dbReference>
<reference evidence="7 8" key="1">
    <citation type="submission" date="2016-04" db="EMBL/GenBank/DDBJ databases">
        <title>A degradative enzymes factory behind the ericoid mycorrhizal symbiosis.</title>
        <authorList>
            <consortium name="DOE Joint Genome Institute"/>
            <person name="Martino E."/>
            <person name="Morin E."/>
            <person name="Grelet G."/>
            <person name="Kuo A."/>
            <person name="Kohler A."/>
            <person name="Daghino S."/>
            <person name="Barry K."/>
            <person name="Choi C."/>
            <person name="Cichocki N."/>
            <person name="Clum A."/>
            <person name="Copeland A."/>
            <person name="Hainaut M."/>
            <person name="Haridas S."/>
            <person name="Labutti K."/>
            <person name="Lindquist E."/>
            <person name="Lipzen A."/>
            <person name="Khouja H.-R."/>
            <person name="Murat C."/>
            <person name="Ohm R."/>
            <person name="Olson A."/>
            <person name="Spatafora J."/>
            <person name="Veneault-Fourrey C."/>
            <person name="Henrissat B."/>
            <person name="Grigoriev I."/>
            <person name="Martin F."/>
            <person name="Perotto S."/>
        </authorList>
    </citation>
    <scope>NUCLEOTIDE SEQUENCE [LARGE SCALE GENOMIC DNA]</scope>
    <source>
        <strain evidence="7 8">F</strain>
    </source>
</reference>
<keyword evidence="8" id="KW-1185">Reference proteome</keyword>
<evidence type="ECO:0000313" key="7">
    <source>
        <dbReference type="EMBL" id="PMD30744.1"/>
    </source>
</evidence>
<dbReference type="PANTHER" id="PTHR16201:SF37">
    <property type="entry name" value="PQ-LOOP REPEAT-CONTAINING PROTEIN"/>
    <property type="match status" value="1"/>
</dbReference>
<feature type="transmembrane region" description="Helical" evidence="6">
    <location>
        <begin position="166"/>
        <end position="187"/>
    </location>
</feature>
<evidence type="ECO:0000256" key="5">
    <source>
        <dbReference type="SAM" id="MobiDB-lite"/>
    </source>
</evidence>
<evidence type="ECO:0000256" key="4">
    <source>
        <dbReference type="ARBA" id="ARBA00023136"/>
    </source>
</evidence>
<dbReference type="Proteomes" id="UP000235786">
    <property type="component" value="Unassembled WGS sequence"/>
</dbReference>
<protein>
    <submittedName>
        <fullName evidence="7">PQ-loop-domain-containing protein</fullName>
    </submittedName>
</protein>
<dbReference type="EMBL" id="KZ613965">
    <property type="protein sequence ID" value="PMD30744.1"/>
    <property type="molecule type" value="Genomic_DNA"/>
</dbReference>